<dbReference type="Proteomes" id="UP000503129">
    <property type="component" value="Chromosome"/>
</dbReference>
<evidence type="ECO:0000259" key="15">
    <source>
        <dbReference type="Pfam" id="PF11741"/>
    </source>
</evidence>
<dbReference type="InterPro" id="IPR021731">
    <property type="entry name" value="AMIN_dom"/>
</dbReference>
<evidence type="ECO:0000256" key="8">
    <source>
        <dbReference type="ARBA" id="ARBA00023077"/>
    </source>
</evidence>
<keyword evidence="3 11" id="KW-1134">Transmembrane beta strand</keyword>
<dbReference type="InterPro" id="IPR012910">
    <property type="entry name" value="Plug_dom"/>
</dbReference>
<dbReference type="SUPFAM" id="SSF56935">
    <property type="entry name" value="Porins"/>
    <property type="match status" value="1"/>
</dbReference>
<feature type="domain" description="TonB-dependent receptor-like beta-barrel" evidence="13">
    <location>
        <begin position="365"/>
        <end position="816"/>
    </location>
</feature>
<evidence type="ECO:0000313" key="17">
    <source>
        <dbReference type="Proteomes" id="UP000503129"/>
    </source>
</evidence>
<dbReference type="Gene3D" id="2.40.170.20">
    <property type="entry name" value="TonB-dependent receptor, beta-barrel domain"/>
    <property type="match status" value="1"/>
</dbReference>
<dbReference type="InterPro" id="IPR039426">
    <property type="entry name" value="TonB-dep_rcpt-like"/>
</dbReference>
<keyword evidence="7" id="KW-0406">Ion transport</keyword>
<name>A0A856MBI4_9CYAN</name>
<evidence type="ECO:0000313" key="16">
    <source>
        <dbReference type="EMBL" id="QDL08068.1"/>
    </source>
</evidence>
<feature type="domain" description="TonB-dependent receptor plug" evidence="14">
    <location>
        <begin position="193"/>
        <end position="299"/>
    </location>
</feature>
<evidence type="ECO:0000259" key="13">
    <source>
        <dbReference type="Pfam" id="PF00593"/>
    </source>
</evidence>
<dbReference type="Pfam" id="PF00593">
    <property type="entry name" value="TonB_dep_Rec_b-barrel"/>
    <property type="match status" value="1"/>
</dbReference>
<proteinExistence type="inferred from homology"/>
<evidence type="ECO:0000256" key="6">
    <source>
        <dbReference type="ARBA" id="ARBA00023004"/>
    </source>
</evidence>
<keyword evidence="9 11" id="KW-0472">Membrane</keyword>
<dbReference type="KEGG" id="bsen:DP114_09270"/>
<sequence length="830" mass="91738">MWLSLTASVFVAFPAKADEVQQKTVQPNTSNSKSPITKINRLSEIPLPATTIKQWLSQSPTIDFQPQSLIQITGVQLNSTADGINVILKTAGGKALASSSSTQGNSLIVNISNAQLQLPQGKEFRQENPSAGIAAVTVTAVDANSVRVTVTGIDKTPVGKVVQSQQGLILSLTTRSEPAIELLVTAEKRPENVQDVPISITAIPRQEIEDADITSVSGISAKTPNFATFTPSSRNFILYSIRGLSNFNFLSRDPVAFYVDDVPYDYADFLNVDQPDIERVEVLRGPQSTLYGRNAEAGVVNIITRKPTDKFEFNGSASYGNYDTLDLRGGISRPLIEDKLFFRLSGKYGSRDGYVQNTFTNKDIDYQSGETGRAQVLWTPSKDLEVSFNASVDNYRDGAPAYVFFGQRDPYKIQQNFDGFSDLNSDTQSLRVVYKQPDFRLTSITARRFSGQKFENELDLTTRDILTQVADLDSTVFSQEIRLQSPEEAKSFQWLFGGYFESRDFNVGADGVRYGADAPAYYQQLGFTRIPGRNQTSAAINETTKAVFAQASYTPIDALTLTAGLRYESFNSYLDNRQDTFIPANGSAPTSSGQINDIEKDADILLPRFVAEYRLNPKIMVYGSVARGYRPPGVNYRGVNPQELTYEAEKSWNYEVGLKSSWLDDRLNVNLAVFHNPVQNFQVPVPNPASGLFADVANGDVSITGFELEAQATPIDRLTVSAGFGFSDAEFTKYTNPFTGQNFNGNRPSYVPDFTYNLALQYRAPTGIFARLELQGSGTTYLNDANQYKQGPWAIVNARLGYELNNLGIYFFANNIFGTEYPVILSTVRK</sequence>
<organism evidence="16 17">
    <name type="scientific">Brasilonema sennae CENA114</name>
    <dbReference type="NCBI Taxonomy" id="415709"/>
    <lineage>
        <taxon>Bacteria</taxon>
        <taxon>Bacillati</taxon>
        <taxon>Cyanobacteriota</taxon>
        <taxon>Cyanophyceae</taxon>
        <taxon>Nostocales</taxon>
        <taxon>Scytonemataceae</taxon>
        <taxon>Brasilonema</taxon>
        <taxon>Bromeliae group (in: Brasilonema)</taxon>
    </lineage>
</organism>
<gene>
    <name evidence="16" type="ORF">DP114_09270</name>
</gene>
<comment type="similarity">
    <text evidence="11 12">Belongs to the TonB-dependent receptor family.</text>
</comment>
<dbReference type="PANTHER" id="PTHR32552">
    <property type="entry name" value="FERRICHROME IRON RECEPTOR-RELATED"/>
    <property type="match status" value="1"/>
</dbReference>
<dbReference type="AlphaFoldDB" id="A0A856MBI4"/>
<keyword evidence="4" id="KW-0410">Iron transport</keyword>
<evidence type="ECO:0000256" key="2">
    <source>
        <dbReference type="ARBA" id="ARBA00022448"/>
    </source>
</evidence>
<protein>
    <submittedName>
        <fullName evidence="16">TonB-dependent receptor</fullName>
    </submittedName>
</protein>
<keyword evidence="6" id="KW-0408">Iron</keyword>
<dbReference type="InterPro" id="IPR036942">
    <property type="entry name" value="Beta-barrel_TonB_sf"/>
</dbReference>
<accession>A0A856MBI4</accession>
<evidence type="ECO:0000256" key="4">
    <source>
        <dbReference type="ARBA" id="ARBA00022496"/>
    </source>
</evidence>
<dbReference type="Pfam" id="PF07715">
    <property type="entry name" value="Plug"/>
    <property type="match status" value="1"/>
</dbReference>
<dbReference type="EMBL" id="CP030118">
    <property type="protein sequence ID" value="QDL08068.1"/>
    <property type="molecule type" value="Genomic_DNA"/>
</dbReference>
<keyword evidence="2 11" id="KW-0813">Transport</keyword>
<evidence type="ECO:0000256" key="11">
    <source>
        <dbReference type="PROSITE-ProRule" id="PRU01360"/>
    </source>
</evidence>
<dbReference type="PROSITE" id="PS52016">
    <property type="entry name" value="TONB_DEPENDENT_REC_3"/>
    <property type="match status" value="1"/>
</dbReference>
<dbReference type="GO" id="GO:0009279">
    <property type="term" value="C:cell outer membrane"/>
    <property type="evidence" value="ECO:0007669"/>
    <property type="project" value="UniProtKB-SubCell"/>
</dbReference>
<evidence type="ECO:0000256" key="12">
    <source>
        <dbReference type="RuleBase" id="RU003357"/>
    </source>
</evidence>
<evidence type="ECO:0000256" key="9">
    <source>
        <dbReference type="ARBA" id="ARBA00023136"/>
    </source>
</evidence>
<evidence type="ECO:0000256" key="5">
    <source>
        <dbReference type="ARBA" id="ARBA00022692"/>
    </source>
</evidence>
<keyword evidence="16" id="KW-0675">Receptor</keyword>
<evidence type="ECO:0000256" key="7">
    <source>
        <dbReference type="ARBA" id="ARBA00023065"/>
    </source>
</evidence>
<keyword evidence="8 12" id="KW-0798">TonB box</keyword>
<keyword evidence="5 11" id="KW-0812">Transmembrane</keyword>
<evidence type="ECO:0000256" key="10">
    <source>
        <dbReference type="ARBA" id="ARBA00023237"/>
    </source>
</evidence>
<dbReference type="Pfam" id="PF11741">
    <property type="entry name" value="AMIN"/>
    <property type="match status" value="1"/>
</dbReference>
<keyword evidence="17" id="KW-1185">Reference proteome</keyword>
<dbReference type="PANTHER" id="PTHR32552:SF81">
    <property type="entry name" value="TONB-DEPENDENT OUTER MEMBRANE RECEPTOR"/>
    <property type="match status" value="1"/>
</dbReference>
<keyword evidence="10 11" id="KW-0998">Cell outer membrane</keyword>
<evidence type="ECO:0000256" key="1">
    <source>
        <dbReference type="ARBA" id="ARBA00004571"/>
    </source>
</evidence>
<feature type="domain" description="AMIN" evidence="15">
    <location>
        <begin position="75"/>
        <end position="170"/>
    </location>
</feature>
<dbReference type="CDD" id="cd01347">
    <property type="entry name" value="ligand_gated_channel"/>
    <property type="match status" value="1"/>
</dbReference>
<reference evidence="16 17" key="1">
    <citation type="submission" date="2018-06" db="EMBL/GenBank/DDBJ databases">
        <title>Comparative genomics of Brasilonema spp. strains.</title>
        <authorList>
            <person name="Alvarenga D.O."/>
            <person name="Fiore M.F."/>
            <person name="Varani A.M."/>
        </authorList>
    </citation>
    <scope>NUCLEOTIDE SEQUENCE [LARGE SCALE GENOMIC DNA]</scope>
    <source>
        <strain evidence="16 17">CENA114</strain>
    </source>
</reference>
<comment type="subcellular location">
    <subcellularLocation>
        <location evidence="1 11">Cell outer membrane</location>
        <topology evidence="1 11">Multi-pass membrane protein</topology>
    </subcellularLocation>
</comment>
<dbReference type="InterPro" id="IPR000531">
    <property type="entry name" value="Beta-barrel_TonB"/>
</dbReference>
<evidence type="ECO:0000256" key="3">
    <source>
        <dbReference type="ARBA" id="ARBA00022452"/>
    </source>
</evidence>
<evidence type="ECO:0000259" key="14">
    <source>
        <dbReference type="Pfam" id="PF07715"/>
    </source>
</evidence>
<dbReference type="GO" id="GO:0006826">
    <property type="term" value="P:iron ion transport"/>
    <property type="evidence" value="ECO:0007669"/>
    <property type="project" value="UniProtKB-KW"/>
</dbReference>